<dbReference type="eggNOG" id="ENOG50335QM">
    <property type="taxonomic scope" value="Bacteria"/>
</dbReference>
<reference evidence="1 2" key="1">
    <citation type="journal article" date="2015" name="Genome Announc.">
        <title>Complete Genome Sequence of the Novel Leech Symbiont Mucinivorans hirudinis M3T.</title>
        <authorList>
            <person name="Nelson M.C."/>
            <person name="Bomar L."/>
            <person name="Graf J."/>
        </authorList>
    </citation>
    <scope>NUCLEOTIDE SEQUENCE [LARGE SCALE GENOMIC DNA]</scope>
    <source>
        <strain evidence="2">M3</strain>
    </source>
</reference>
<sequence>MMKIDFFDKKYNPTTTTEPLFYIADEQLEQPAYVKNVKCDYSVAEVRNRERKSVIFTAIDKNVDIAPSQGRRCDGMITFDSAIFFIELKDQKEGWKTAAFEQLKNTIHIFSENHNVLDFGKKRAYACNIRHPRFQKFAHEDIAKFRKENYGFIPFSEATITI</sequence>
<dbReference type="Proteomes" id="UP000027616">
    <property type="component" value="Chromosome I"/>
</dbReference>
<dbReference type="KEGG" id="rbc:BN938_0731"/>
<gene>
    <name evidence="1" type="ORF">BN938_0731</name>
</gene>
<dbReference type="HOGENOM" id="CLU_126054_0_0_10"/>
<dbReference type="OrthoDB" id="1030692at2"/>
<evidence type="ECO:0000313" key="1">
    <source>
        <dbReference type="EMBL" id="CDN30836.1"/>
    </source>
</evidence>
<dbReference type="STRING" id="1433126.BN938_0731"/>
<organism evidence="1 2">
    <name type="scientific">Mucinivorans hirudinis</name>
    <dbReference type="NCBI Taxonomy" id="1433126"/>
    <lineage>
        <taxon>Bacteria</taxon>
        <taxon>Pseudomonadati</taxon>
        <taxon>Bacteroidota</taxon>
        <taxon>Bacteroidia</taxon>
        <taxon>Bacteroidales</taxon>
        <taxon>Rikenellaceae</taxon>
        <taxon>Mucinivorans</taxon>
    </lineage>
</organism>
<evidence type="ECO:0000313" key="2">
    <source>
        <dbReference type="Proteomes" id="UP000027616"/>
    </source>
</evidence>
<accession>A0A060R6U5</accession>
<dbReference type="AlphaFoldDB" id="A0A060R6U5"/>
<name>A0A060R6U5_9BACT</name>
<proteinExistence type="predicted"/>
<keyword evidence="2" id="KW-1185">Reference proteome</keyword>
<dbReference type="EMBL" id="HG934468">
    <property type="protein sequence ID" value="CDN30836.1"/>
    <property type="molecule type" value="Genomic_DNA"/>
</dbReference>
<protein>
    <submittedName>
        <fullName evidence="1">Uncharacterized protein</fullName>
    </submittedName>
</protein>